<keyword evidence="1" id="KW-0456">Lyase</keyword>
<dbReference type="InterPro" id="IPR012669">
    <property type="entry name" value="Pectate_lyase"/>
</dbReference>
<organism evidence="1 2">
    <name type="scientific">Thalassobellus suaedae</name>
    <dbReference type="NCBI Taxonomy" id="3074124"/>
    <lineage>
        <taxon>Bacteria</taxon>
        <taxon>Pseudomonadati</taxon>
        <taxon>Bacteroidota</taxon>
        <taxon>Flavobacteriia</taxon>
        <taxon>Flavobacteriales</taxon>
        <taxon>Flavobacteriaceae</taxon>
        <taxon>Thalassobellus</taxon>
    </lineage>
</organism>
<dbReference type="GO" id="GO:0030570">
    <property type="term" value="F:pectate lyase activity"/>
    <property type="evidence" value="ECO:0007669"/>
    <property type="project" value="UniProtKB-EC"/>
</dbReference>
<gene>
    <name evidence="1" type="primary">pelA</name>
    <name evidence="1" type="ORF">RHP49_15885</name>
</gene>
<dbReference type="Gene3D" id="1.50.10.20">
    <property type="match status" value="1"/>
</dbReference>
<sequence length="386" mass="44727">MQIKKIISVTILTLTITIGFTQNKVPNYLNKKWNYVAKNMPSDWYGSNEAKLVAEHVLLTQKDIGGWEKNKPYHHSFSELEREEYIKNKSKKGGTFDNGSTITELFFLAKVYLQIPDERYKQAFEKGVNYIFIAQYENGGWPQYFPIKDAEDEILLDNTEPYSMHITYNDNAMVNTMKFLKSIFNNSQVFDALKIDKVIKEKAKKAFKKGIECILNTQIIVDGKRTVWCAQHDAKTLAPANARSYELASFSGAESVDIVLLLMEEKKPSKEIIASVNGAVNWFKNHKIEGLKIEREIQEDGKRNRIVVKDKNAPTLWARFYDLDTEMPYFCDRDGIKKKTLAEIGYNRRNGYSWYTNKPQVALDKHQEWLLQTICYSDVLDYLISN</sequence>
<evidence type="ECO:0000313" key="1">
    <source>
        <dbReference type="EMBL" id="WNH12358.1"/>
    </source>
</evidence>
<keyword evidence="2" id="KW-1185">Reference proteome</keyword>
<dbReference type="RefSeq" id="WP_415862339.1">
    <property type="nucleotide sequence ID" value="NZ_CP134536.1"/>
</dbReference>
<evidence type="ECO:0000313" key="2">
    <source>
        <dbReference type="Proteomes" id="UP001303407"/>
    </source>
</evidence>
<dbReference type="Proteomes" id="UP001303407">
    <property type="component" value="Chromosome"/>
</dbReference>
<name>A0ABY9Y2A1_9FLAO</name>
<dbReference type="SUPFAM" id="SSF81853">
    <property type="entry name" value="Family 10 polysaccharide lyase"/>
    <property type="match status" value="1"/>
</dbReference>
<protein>
    <submittedName>
        <fullName evidence="1">Pectate lyase</fullName>
        <ecNumber evidence="1">4.2.2.2</ecNumber>
    </submittedName>
</protein>
<proteinExistence type="predicted"/>
<accession>A0ABY9Y2A1</accession>
<dbReference type="Pfam" id="PF09492">
    <property type="entry name" value="Pec_lyase"/>
    <property type="match status" value="1"/>
</dbReference>
<reference evidence="1 2" key="1">
    <citation type="submission" date="2023-09" db="EMBL/GenBank/DDBJ databases">
        <title>Thalassobella suaedae gen. nov., sp. nov., a marine bacterium of the family Flavobacteriaceae isolated from a halophyte Suaeda japonica.</title>
        <authorList>
            <person name="Lee S.Y."/>
            <person name="Hwang C.Y."/>
        </authorList>
    </citation>
    <scope>NUCLEOTIDE SEQUENCE [LARGE SCALE GENOMIC DNA]</scope>
    <source>
        <strain evidence="1 2">HL-DH10</strain>
    </source>
</reference>
<dbReference type="EMBL" id="CP134536">
    <property type="protein sequence ID" value="WNH12358.1"/>
    <property type="molecule type" value="Genomic_DNA"/>
</dbReference>
<dbReference type="NCBIfam" id="TIGR02474">
    <property type="entry name" value="pec_lyase"/>
    <property type="match status" value="1"/>
</dbReference>
<dbReference type="EC" id="4.2.2.2" evidence="1"/>